<dbReference type="GeneID" id="109371867"/>
<feature type="compositionally biased region" description="Basic and acidic residues" evidence="1">
    <location>
        <begin position="242"/>
        <end position="264"/>
    </location>
</feature>
<evidence type="ECO:0000256" key="1">
    <source>
        <dbReference type="SAM" id="MobiDB-lite"/>
    </source>
</evidence>
<protein>
    <submittedName>
        <fullName evidence="3">Uncharacterized protein LOC109371867</fullName>
    </submittedName>
</protein>
<gene>
    <name evidence="3" type="primary">LOC109371867</name>
</gene>
<name>A0A8B7PWP6_HIPAR</name>
<keyword evidence="2" id="KW-1185">Reference proteome</keyword>
<evidence type="ECO:0000313" key="3">
    <source>
        <dbReference type="RefSeq" id="XP_019480162.1"/>
    </source>
</evidence>
<feature type="compositionally biased region" description="Basic and acidic residues" evidence="1">
    <location>
        <begin position="142"/>
        <end position="158"/>
    </location>
</feature>
<feature type="compositionally biased region" description="Basic residues" evidence="1">
    <location>
        <begin position="128"/>
        <end position="141"/>
    </location>
</feature>
<feature type="region of interest" description="Disordered" evidence="1">
    <location>
        <begin position="59"/>
        <end position="102"/>
    </location>
</feature>
<evidence type="ECO:0000313" key="2">
    <source>
        <dbReference type="Proteomes" id="UP000694851"/>
    </source>
</evidence>
<accession>A0A8B7PWP6</accession>
<organism evidence="2 3">
    <name type="scientific">Hipposideros armiger</name>
    <name type="common">Great Himalayan leaf-nosed bat</name>
    <dbReference type="NCBI Taxonomy" id="186990"/>
    <lineage>
        <taxon>Eukaryota</taxon>
        <taxon>Metazoa</taxon>
        <taxon>Chordata</taxon>
        <taxon>Craniata</taxon>
        <taxon>Vertebrata</taxon>
        <taxon>Euteleostomi</taxon>
        <taxon>Mammalia</taxon>
        <taxon>Eutheria</taxon>
        <taxon>Laurasiatheria</taxon>
        <taxon>Chiroptera</taxon>
        <taxon>Yinpterochiroptera</taxon>
        <taxon>Rhinolophoidea</taxon>
        <taxon>Hipposideridae</taxon>
        <taxon>Hipposideros</taxon>
    </lineage>
</organism>
<feature type="region of interest" description="Disordered" evidence="1">
    <location>
        <begin position="127"/>
        <end position="288"/>
    </location>
</feature>
<sequence>MKQQELSVTLVGMQYSATNREDSLADSYKSYSYHMAQLLHSSKSASPERRIRAYAQRTCRPEATTSINRGEKKKLQEELSSGGKLRQSAPVRAESNRDTQQAPSALGRWLGRLWGWLRLQVWGCTAGPKKRGHSARIRTPPHHREQWAERRVEEKRDNAGPGWRFRTLHGSPAPLPPRAASCRAKFAAPPSLLGPGGEAAAADLPPPRRHRLPPRGAAPGSPRGGGARASRMGPAKGAGRAGESRELEGRRARDGKGTRKEAARTKGAGRAGERGARRSPRTRCLSGGFSNEDFVNIFPCQSMC</sequence>
<dbReference type="KEGG" id="hai:109371867"/>
<proteinExistence type="predicted"/>
<dbReference type="AlphaFoldDB" id="A0A8B7PWP6"/>
<dbReference type="RefSeq" id="XP_019480162.1">
    <property type="nucleotide sequence ID" value="XM_019624617.1"/>
</dbReference>
<dbReference type="Proteomes" id="UP000694851">
    <property type="component" value="Unplaced"/>
</dbReference>
<reference evidence="3" key="1">
    <citation type="submission" date="2025-08" db="UniProtKB">
        <authorList>
            <consortium name="RefSeq"/>
        </authorList>
    </citation>
    <scope>IDENTIFICATION</scope>
    <source>
        <tissue evidence="3">Muscle</tissue>
    </source>
</reference>